<keyword evidence="4" id="KW-1185">Reference proteome</keyword>
<evidence type="ECO:0000313" key="3">
    <source>
        <dbReference type="EMBL" id="MBB1127155.1"/>
    </source>
</evidence>
<dbReference type="Proteomes" id="UP000548632">
    <property type="component" value="Unassembled WGS sequence"/>
</dbReference>
<name>A0A839HDZ5_9GAMM</name>
<sequence>MAHSGFHFAQPLWLLGVLIIPTIAWWQWRSVMRTTQPALYQYADAHLLPHLTGTRELGHHQRWQQFRYWALLWLLLLITLAGPRWDYHSVQLFHPSDSLLIILDISRSMDTRDVAPSRLARARQEIEDLIAQNRQLRLGLIAFASVPHVMTPITEDHQTLLAALPSLSTDLAKLSGSRLQPALMRAAQLLTVHSAVNQEAPAGRTILLITDGDFDEPDLLKQVKGLTAQGIRLHVLGVGTAAGAEVPGQAGAVLLDRTGLPVRSVLNELLLRQLAEAGNGLYLLADYRDQDTATILEAAAFSHAAPIQTGQEHTQVWHERFYLSLLGLMIAVLPLFWGVKWTWRISWQLFSIKNWRSGTPQ</sequence>
<proteinExistence type="predicted"/>
<feature type="transmembrane region" description="Helical" evidence="1">
    <location>
        <begin position="321"/>
        <end position="339"/>
    </location>
</feature>
<dbReference type="AlphaFoldDB" id="A0A839HDZ5"/>
<evidence type="ECO:0000259" key="2">
    <source>
        <dbReference type="PROSITE" id="PS50234"/>
    </source>
</evidence>
<dbReference type="Pfam" id="PF13519">
    <property type="entry name" value="VWA_2"/>
    <property type="match status" value="1"/>
</dbReference>
<dbReference type="RefSeq" id="WP_182584781.1">
    <property type="nucleotide sequence ID" value="NZ_JABVCQ010000038.1"/>
</dbReference>
<dbReference type="InterPro" id="IPR036465">
    <property type="entry name" value="vWFA_dom_sf"/>
</dbReference>
<dbReference type="Gene3D" id="3.40.50.410">
    <property type="entry name" value="von Willebrand factor, type A domain"/>
    <property type="match status" value="1"/>
</dbReference>
<evidence type="ECO:0000256" key="1">
    <source>
        <dbReference type="SAM" id="Phobius"/>
    </source>
</evidence>
<dbReference type="PANTHER" id="PTHR22550:SF14">
    <property type="entry name" value="VWFA DOMAIN-CONTAINING PROTEIN"/>
    <property type="match status" value="1"/>
</dbReference>
<organism evidence="3 4">
    <name type="scientific">Thiospirillum jenense</name>
    <dbReference type="NCBI Taxonomy" id="1653858"/>
    <lineage>
        <taxon>Bacteria</taxon>
        <taxon>Pseudomonadati</taxon>
        <taxon>Pseudomonadota</taxon>
        <taxon>Gammaproteobacteria</taxon>
        <taxon>Chromatiales</taxon>
        <taxon>Chromatiaceae</taxon>
        <taxon>Thiospirillum</taxon>
    </lineage>
</organism>
<dbReference type="InterPro" id="IPR002035">
    <property type="entry name" value="VWF_A"/>
</dbReference>
<evidence type="ECO:0000313" key="4">
    <source>
        <dbReference type="Proteomes" id="UP000548632"/>
    </source>
</evidence>
<reference evidence="3 4" key="1">
    <citation type="journal article" date="2020" name="Arch. Microbiol.">
        <title>The genome sequence of the giant phototrophic gammaproteobacterium Thiospirillum jenense gives insight into its physiological properties and phylogenetic relationships.</title>
        <authorList>
            <person name="Imhoff J.F."/>
            <person name="Meyer T.E."/>
            <person name="Kyndt J.A."/>
        </authorList>
    </citation>
    <scope>NUCLEOTIDE SEQUENCE [LARGE SCALE GENOMIC DNA]</scope>
    <source>
        <strain evidence="3 4">DSM 216</strain>
    </source>
</reference>
<protein>
    <submittedName>
        <fullName evidence="3">VWA domain-containing protein</fullName>
    </submittedName>
</protein>
<dbReference type="SMART" id="SM00327">
    <property type="entry name" value="VWA"/>
    <property type="match status" value="1"/>
</dbReference>
<dbReference type="EMBL" id="JABVCQ010000038">
    <property type="protein sequence ID" value="MBB1127155.1"/>
    <property type="molecule type" value="Genomic_DNA"/>
</dbReference>
<feature type="transmembrane region" description="Helical" evidence="1">
    <location>
        <begin position="6"/>
        <end position="26"/>
    </location>
</feature>
<dbReference type="InterPro" id="IPR050768">
    <property type="entry name" value="UPF0353/GerABKA_families"/>
</dbReference>
<dbReference type="PROSITE" id="PS50234">
    <property type="entry name" value="VWFA"/>
    <property type="match status" value="1"/>
</dbReference>
<dbReference type="SUPFAM" id="SSF53300">
    <property type="entry name" value="vWA-like"/>
    <property type="match status" value="1"/>
</dbReference>
<keyword evidence="1" id="KW-0812">Transmembrane</keyword>
<comment type="caution">
    <text evidence="3">The sequence shown here is derived from an EMBL/GenBank/DDBJ whole genome shotgun (WGS) entry which is preliminary data.</text>
</comment>
<accession>A0A839HDZ5</accession>
<keyword evidence="1" id="KW-1133">Transmembrane helix</keyword>
<dbReference type="PANTHER" id="PTHR22550">
    <property type="entry name" value="SPORE GERMINATION PROTEIN"/>
    <property type="match status" value="1"/>
</dbReference>
<keyword evidence="1" id="KW-0472">Membrane</keyword>
<gene>
    <name evidence="3" type="ORF">HUK38_13115</name>
</gene>
<feature type="domain" description="VWFA" evidence="2">
    <location>
        <begin position="98"/>
        <end position="304"/>
    </location>
</feature>